<proteinExistence type="predicted"/>
<dbReference type="Pfam" id="PF13376">
    <property type="entry name" value="OmdA"/>
    <property type="match status" value="1"/>
</dbReference>
<protein>
    <submittedName>
        <fullName evidence="1">Uncharacterized protein YdeI (YjbR/CyaY-like superfamily)</fullName>
    </submittedName>
</protein>
<dbReference type="Proteomes" id="UP001549363">
    <property type="component" value="Unassembled WGS sequence"/>
</dbReference>
<gene>
    <name evidence="1" type="ORF">ABIA69_000767</name>
</gene>
<keyword evidence="2" id="KW-1185">Reference proteome</keyword>
<sequence length="189" mass="22500">MAGKMSEVLFFSNQTEFIDWLDIHHQTASEIWVVFFKKKTNKASLTWSESVDCALSFGWIDGIRKTVDEDCYKIRFTPRKPNSLWSKVNVQKVHKLIEHNQMRPEGLTVFNQRNDQTGYSSVHRNVTLTKEYEDEIGKHPSSWEFFNQLPPSYRRDSIWWVMSAKKEETRLRRLNRLIVSWDKGEMLRP</sequence>
<reference evidence="1 2" key="1">
    <citation type="submission" date="2024-06" db="EMBL/GenBank/DDBJ databases">
        <title>Sorghum-associated microbial communities from plants grown in Nebraska, USA.</title>
        <authorList>
            <person name="Schachtman D."/>
        </authorList>
    </citation>
    <scope>NUCLEOTIDE SEQUENCE [LARGE SCALE GENOMIC DNA]</scope>
    <source>
        <strain evidence="1 2">736</strain>
    </source>
</reference>
<dbReference type="EMBL" id="JBEPSB010000002">
    <property type="protein sequence ID" value="MET4559624.1"/>
    <property type="molecule type" value="Genomic_DNA"/>
</dbReference>
<accession>A0ABV2PG64</accession>
<name>A0ABV2PG64_9BACI</name>
<dbReference type="RefSeq" id="WP_354470967.1">
    <property type="nucleotide sequence ID" value="NZ_JBEPSB010000002.1"/>
</dbReference>
<organism evidence="1 2">
    <name type="scientific">Lysinibacillus parviboronicapiens</name>
    <dbReference type="NCBI Taxonomy" id="436516"/>
    <lineage>
        <taxon>Bacteria</taxon>
        <taxon>Bacillati</taxon>
        <taxon>Bacillota</taxon>
        <taxon>Bacilli</taxon>
        <taxon>Bacillales</taxon>
        <taxon>Bacillaceae</taxon>
        <taxon>Lysinibacillus</taxon>
    </lineage>
</organism>
<comment type="caution">
    <text evidence="1">The sequence shown here is derived from an EMBL/GenBank/DDBJ whole genome shotgun (WGS) entry which is preliminary data.</text>
</comment>
<evidence type="ECO:0000313" key="2">
    <source>
        <dbReference type="Proteomes" id="UP001549363"/>
    </source>
</evidence>
<evidence type="ECO:0000313" key="1">
    <source>
        <dbReference type="EMBL" id="MET4559624.1"/>
    </source>
</evidence>